<dbReference type="RefSeq" id="WP_132225230.1">
    <property type="nucleotide sequence ID" value="NZ_JANKBG010000016.1"/>
</dbReference>
<proteinExistence type="predicted"/>
<dbReference type="EMBL" id="SMBP01000017">
    <property type="protein sequence ID" value="TCU57635.1"/>
    <property type="molecule type" value="Genomic_DNA"/>
</dbReference>
<keyword evidence="1" id="KW-1133">Transmembrane helix</keyword>
<dbReference type="AlphaFoldDB" id="A0A4V6P200"/>
<evidence type="ECO:0000313" key="3">
    <source>
        <dbReference type="Proteomes" id="UP000295773"/>
    </source>
</evidence>
<evidence type="ECO:0000313" key="2">
    <source>
        <dbReference type="EMBL" id="TCU57635.1"/>
    </source>
</evidence>
<keyword evidence="3" id="KW-1185">Reference proteome</keyword>
<feature type="transmembrane region" description="Helical" evidence="1">
    <location>
        <begin position="85"/>
        <end position="105"/>
    </location>
</feature>
<accession>A0A4V6P200</accession>
<keyword evidence="1" id="KW-0472">Membrane</keyword>
<organism evidence="2 3">
    <name type="scientific">Longicatena caecimuris</name>
    <dbReference type="NCBI Taxonomy" id="1796635"/>
    <lineage>
        <taxon>Bacteria</taxon>
        <taxon>Bacillati</taxon>
        <taxon>Bacillota</taxon>
        <taxon>Erysipelotrichia</taxon>
        <taxon>Erysipelotrichales</taxon>
        <taxon>Erysipelotrichaceae</taxon>
        <taxon>Longicatena</taxon>
    </lineage>
</organism>
<comment type="caution">
    <text evidence="2">The sequence shown here is derived from an EMBL/GenBank/DDBJ whole genome shotgun (WGS) entry which is preliminary data.</text>
</comment>
<feature type="transmembrane region" description="Helical" evidence="1">
    <location>
        <begin position="40"/>
        <end position="61"/>
    </location>
</feature>
<dbReference type="Proteomes" id="UP000295773">
    <property type="component" value="Unassembled WGS sequence"/>
</dbReference>
<name>A0A4V6P200_9FIRM</name>
<protein>
    <submittedName>
        <fullName evidence="2">Uncharacterized protein</fullName>
    </submittedName>
</protein>
<evidence type="ECO:0000256" key="1">
    <source>
        <dbReference type="SAM" id="Phobius"/>
    </source>
</evidence>
<keyword evidence="1" id="KW-0812">Transmembrane</keyword>
<sequence>MIVVASIMVFMVLLGAFTLMYQIFRLVVLDAESRGMKHPTFWGIFSLSGNNGGGGLILYLLGRNRFPANMTETTKESLDSRKRKAGLSLCFIAIGTIALIFIALFGNL</sequence>
<gene>
    <name evidence="2" type="ORF">EDD61_11721</name>
</gene>
<reference evidence="2 3" key="1">
    <citation type="submission" date="2019-03" db="EMBL/GenBank/DDBJ databases">
        <title>Genomic Encyclopedia of Type Strains, Phase IV (KMG-IV): sequencing the most valuable type-strain genomes for metagenomic binning, comparative biology and taxonomic classification.</title>
        <authorList>
            <person name="Goeker M."/>
        </authorList>
    </citation>
    <scope>NUCLEOTIDE SEQUENCE [LARGE SCALE GENOMIC DNA]</scope>
    <source>
        <strain evidence="2 3">DSM 29481</strain>
    </source>
</reference>
<feature type="transmembrane region" description="Helical" evidence="1">
    <location>
        <begin position="7"/>
        <end position="28"/>
    </location>
</feature>